<dbReference type="GO" id="GO:0000155">
    <property type="term" value="F:phosphorelay sensor kinase activity"/>
    <property type="evidence" value="ECO:0007669"/>
    <property type="project" value="InterPro"/>
</dbReference>
<dbReference type="SMART" id="SM00448">
    <property type="entry name" value="REC"/>
    <property type="match status" value="1"/>
</dbReference>
<dbReference type="InterPro" id="IPR013767">
    <property type="entry name" value="PAS_fold"/>
</dbReference>
<dbReference type="PANTHER" id="PTHR43047:SF78">
    <property type="entry name" value="SENSORY_REGULATORY PROTEIN RPFC"/>
    <property type="match status" value="1"/>
</dbReference>
<dbReference type="InterPro" id="IPR035965">
    <property type="entry name" value="PAS-like_dom_sf"/>
</dbReference>
<keyword evidence="11" id="KW-1185">Reference proteome</keyword>
<evidence type="ECO:0000259" key="8">
    <source>
        <dbReference type="PROSITE" id="PS50110"/>
    </source>
</evidence>
<dbReference type="CDD" id="cd16922">
    <property type="entry name" value="HATPase_EvgS-ArcB-TorS-like"/>
    <property type="match status" value="1"/>
</dbReference>
<reference evidence="10 11" key="1">
    <citation type="submission" date="2017-05" db="EMBL/GenBank/DDBJ databases">
        <authorList>
            <person name="Song R."/>
            <person name="Chenine A.L."/>
            <person name="Ruprecht R.M."/>
        </authorList>
    </citation>
    <scope>NUCLEOTIDE SEQUENCE [LARGE SCALE GENOMIC DNA]</scope>
    <source>
        <strain evidence="10 11">CECT 8898</strain>
    </source>
</reference>
<dbReference type="InterPro" id="IPR004358">
    <property type="entry name" value="Sig_transdc_His_kin-like_C"/>
</dbReference>
<dbReference type="Gene3D" id="1.10.287.130">
    <property type="match status" value="1"/>
</dbReference>
<evidence type="ECO:0000256" key="4">
    <source>
        <dbReference type="ARBA" id="ARBA00022679"/>
    </source>
</evidence>
<dbReference type="EC" id="2.7.13.3" evidence="2"/>
<dbReference type="Gene3D" id="1.20.120.160">
    <property type="entry name" value="HPT domain"/>
    <property type="match status" value="1"/>
</dbReference>
<dbReference type="SMART" id="SM00091">
    <property type="entry name" value="PAS"/>
    <property type="match status" value="1"/>
</dbReference>
<dbReference type="CDD" id="cd17546">
    <property type="entry name" value="REC_hyHK_CKI1_RcsC-like"/>
    <property type="match status" value="1"/>
</dbReference>
<dbReference type="InterPro" id="IPR003594">
    <property type="entry name" value="HATPase_dom"/>
</dbReference>
<dbReference type="PROSITE" id="PS50110">
    <property type="entry name" value="RESPONSE_REGULATORY"/>
    <property type="match status" value="1"/>
</dbReference>
<dbReference type="CDD" id="cd00082">
    <property type="entry name" value="HisKA"/>
    <property type="match status" value="1"/>
</dbReference>
<dbReference type="Pfam" id="PF00989">
    <property type="entry name" value="PAS"/>
    <property type="match status" value="1"/>
</dbReference>
<dbReference type="EMBL" id="FXYF01000022">
    <property type="protein sequence ID" value="SMX50420.1"/>
    <property type="molecule type" value="Genomic_DNA"/>
</dbReference>
<comment type="catalytic activity">
    <reaction evidence="1">
        <text>ATP + protein L-histidine = ADP + protein N-phospho-L-histidine.</text>
        <dbReference type="EC" id="2.7.13.3"/>
    </reaction>
</comment>
<feature type="modified residue" description="4-aspartylphosphate" evidence="6">
    <location>
        <position position="660"/>
    </location>
</feature>
<dbReference type="PRINTS" id="PR00344">
    <property type="entry name" value="BCTRLSENSOR"/>
</dbReference>
<dbReference type="PANTHER" id="PTHR43047">
    <property type="entry name" value="TWO-COMPONENT HISTIDINE PROTEIN KINASE"/>
    <property type="match status" value="1"/>
</dbReference>
<dbReference type="SUPFAM" id="SSF55874">
    <property type="entry name" value="ATPase domain of HSP90 chaperone/DNA topoisomerase II/histidine kinase"/>
    <property type="match status" value="1"/>
</dbReference>
<evidence type="ECO:0000259" key="9">
    <source>
        <dbReference type="PROSITE" id="PS50112"/>
    </source>
</evidence>
<dbReference type="SMART" id="SM00388">
    <property type="entry name" value="HisKA"/>
    <property type="match status" value="1"/>
</dbReference>
<dbReference type="SUPFAM" id="SSF52172">
    <property type="entry name" value="CheY-like"/>
    <property type="match status" value="1"/>
</dbReference>
<dbReference type="RefSeq" id="WP_245853597.1">
    <property type="nucleotide sequence ID" value="NZ_FXYF01000022.1"/>
</dbReference>
<feature type="domain" description="PAS" evidence="9">
    <location>
        <begin position="221"/>
        <end position="275"/>
    </location>
</feature>
<dbReference type="Pfam" id="PF02518">
    <property type="entry name" value="HATPase_c"/>
    <property type="match status" value="1"/>
</dbReference>
<organism evidence="10 11">
    <name type="scientific">Maliponia aquimaris</name>
    <dbReference type="NCBI Taxonomy" id="1673631"/>
    <lineage>
        <taxon>Bacteria</taxon>
        <taxon>Pseudomonadati</taxon>
        <taxon>Pseudomonadota</taxon>
        <taxon>Alphaproteobacteria</taxon>
        <taxon>Rhodobacterales</taxon>
        <taxon>Paracoccaceae</taxon>
        <taxon>Maliponia</taxon>
    </lineage>
</organism>
<dbReference type="SUPFAM" id="SSF55785">
    <property type="entry name" value="PYP-like sensor domain (PAS domain)"/>
    <property type="match status" value="1"/>
</dbReference>
<evidence type="ECO:0000256" key="3">
    <source>
        <dbReference type="ARBA" id="ARBA00022553"/>
    </source>
</evidence>
<dbReference type="AlphaFoldDB" id="A0A238L6F7"/>
<dbReference type="Pfam" id="PF00072">
    <property type="entry name" value="Response_reg"/>
    <property type="match status" value="1"/>
</dbReference>
<dbReference type="NCBIfam" id="TIGR00229">
    <property type="entry name" value="sensory_box"/>
    <property type="match status" value="1"/>
</dbReference>
<gene>
    <name evidence="10" type="primary">arcB_3</name>
    <name evidence="10" type="ORF">MAA8898_04777</name>
</gene>
<evidence type="ECO:0000256" key="1">
    <source>
        <dbReference type="ARBA" id="ARBA00000085"/>
    </source>
</evidence>
<dbReference type="SUPFAM" id="SSF47226">
    <property type="entry name" value="Histidine-containing phosphotransfer domain, HPT domain"/>
    <property type="match status" value="1"/>
</dbReference>
<dbReference type="Proteomes" id="UP000207598">
    <property type="component" value="Unassembled WGS sequence"/>
</dbReference>
<dbReference type="GO" id="GO:0006355">
    <property type="term" value="P:regulation of DNA-templated transcription"/>
    <property type="evidence" value="ECO:0007669"/>
    <property type="project" value="InterPro"/>
</dbReference>
<dbReference type="Pfam" id="PF00512">
    <property type="entry name" value="HisKA"/>
    <property type="match status" value="1"/>
</dbReference>
<dbReference type="InterPro" id="IPR011006">
    <property type="entry name" value="CheY-like_superfamily"/>
</dbReference>
<accession>A0A238L6F7</accession>
<dbReference type="PROSITE" id="PS50109">
    <property type="entry name" value="HIS_KIN"/>
    <property type="match status" value="1"/>
</dbReference>
<keyword evidence="4 10" id="KW-0808">Transferase</keyword>
<dbReference type="InterPro" id="IPR001789">
    <property type="entry name" value="Sig_transdc_resp-reg_receiver"/>
</dbReference>
<name>A0A238L6F7_9RHOB</name>
<feature type="domain" description="Histidine kinase" evidence="7">
    <location>
        <begin position="368"/>
        <end position="588"/>
    </location>
</feature>
<dbReference type="InterPro" id="IPR003661">
    <property type="entry name" value="HisK_dim/P_dom"/>
</dbReference>
<dbReference type="Gene3D" id="3.30.450.20">
    <property type="entry name" value="PAS domain"/>
    <property type="match status" value="1"/>
</dbReference>
<keyword evidence="3 6" id="KW-0597">Phosphoprotein</keyword>
<dbReference type="CDD" id="cd00130">
    <property type="entry name" value="PAS"/>
    <property type="match status" value="1"/>
</dbReference>
<dbReference type="InterPro" id="IPR036097">
    <property type="entry name" value="HisK_dim/P_sf"/>
</dbReference>
<keyword evidence="5" id="KW-0418">Kinase</keyword>
<evidence type="ECO:0000256" key="6">
    <source>
        <dbReference type="PROSITE-ProRule" id="PRU00169"/>
    </source>
</evidence>
<evidence type="ECO:0000256" key="2">
    <source>
        <dbReference type="ARBA" id="ARBA00012438"/>
    </source>
</evidence>
<feature type="domain" description="Response regulatory" evidence="8">
    <location>
        <begin position="611"/>
        <end position="728"/>
    </location>
</feature>
<dbReference type="InterPro" id="IPR000014">
    <property type="entry name" value="PAS"/>
</dbReference>
<proteinExistence type="predicted"/>
<sequence>MTRQQPRRALPRHIGGRSLLLGLALLCLGAIAYLVTEIVRDLRLLNTADSDNVQWTLSQAEVEFLEFQHALDVARSGADGSLDSLVEEYDIFFSRIATLAEGSLYEGVRAEPGFDDALRSVRNKMMALVPLIDGPREDLAARIDEMAASLDNMRQDVRALSTSGLSYFASKSDAQRTSVAVTLTRLALLTGLLVLALLYLLRHARQASRQTERRGRELAAAYARLNTILDTSLDGVIVADPGGRVLQFSPAAERIFRYAAQEAIGRNIGDLIVPDHLRAAHQAGMARMHATGEKRVVGHGRVRLEAMRAGGEVFPVEMALEMAQTGDEEMVIGFLRDISHRVAAENELVEARDRALAGEKAKADFLAMMTHEIRTPLNGVLGNLSLLTETPLTAHQERLVRNMGISGDLLMQHVDAVLDVARFEAGASVSPAEVVHLGRLVQDLVDSQASAASAHGNRLEWGWVGAPMDWVAVDASRLKQVLLNLVGNALKFTRQGRVSIELERQDGAGAPVVEFRIIDTGVGIAEDDIERVFGDFQTGSAPLAHAVPGTGLGLGIARRFVQAMGGEIGAESTLGEGSVFWVHLPVTPYEEPAEPEPGQDMSPAAAQPPCAILLVEDNEINMQLARDMLHLLGHQVTVAVNGLEGVQAAAQRRFDLILMDIRMPVMDGLAATRAIREGQGPNQATPIVALSANVLPEAKDRFISGGMSDFLGKPLSKTELAELIARCCRPMPTDHTPLPQASPPAAETDPMAALMARYMAEGAQLLDWLETRPEDMTEIAERAHRIAGSAAAFGQPDLRMALLKVEAAAEQDDAAALSVAITQARAAWDTAPAPSLG</sequence>
<evidence type="ECO:0000313" key="11">
    <source>
        <dbReference type="Proteomes" id="UP000207598"/>
    </source>
</evidence>
<dbReference type="PROSITE" id="PS50112">
    <property type="entry name" value="PAS"/>
    <property type="match status" value="1"/>
</dbReference>
<dbReference type="InterPro" id="IPR036641">
    <property type="entry name" value="HPT_dom_sf"/>
</dbReference>
<dbReference type="Gene3D" id="3.30.565.10">
    <property type="entry name" value="Histidine kinase-like ATPase, C-terminal domain"/>
    <property type="match status" value="1"/>
</dbReference>
<protein>
    <recommendedName>
        <fullName evidence="2">histidine kinase</fullName>
        <ecNumber evidence="2">2.7.13.3</ecNumber>
    </recommendedName>
</protein>
<dbReference type="Gene3D" id="3.40.50.2300">
    <property type="match status" value="1"/>
</dbReference>
<dbReference type="InterPro" id="IPR036890">
    <property type="entry name" value="HATPase_C_sf"/>
</dbReference>
<dbReference type="InterPro" id="IPR005467">
    <property type="entry name" value="His_kinase_dom"/>
</dbReference>
<evidence type="ECO:0000313" key="10">
    <source>
        <dbReference type="EMBL" id="SMX50420.1"/>
    </source>
</evidence>
<dbReference type="SUPFAM" id="SSF47384">
    <property type="entry name" value="Homodimeric domain of signal transducing histidine kinase"/>
    <property type="match status" value="1"/>
</dbReference>
<evidence type="ECO:0000256" key="5">
    <source>
        <dbReference type="ARBA" id="ARBA00022777"/>
    </source>
</evidence>
<dbReference type="SMART" id="SM00387">
    <property type="entry name" value="HATPase_c"/>
    <property type="match status" value="1"/>
</dbReference>
<evidence type="ECO:0000259" key="7">
    <source>
        <dbReference type="PROSITE" id="PS50109"/>
    </source>
</evidence>